<feature type="domain" description="Nucleoside phosphorylase" evidence="1">
    <location>
        <begin position="13"/>
        <end position="222"/>
    </location>
</feature>
<name>A0A562WRJ4_9BACT</name>
<dbReference type="PANTHER" id="PTHR46832:SF1">
    <property type="entry name" value="5'-METHYLTHIOADENOSINE_S-ADENOSYLHOMOCYSTEINE NUCLEOSIDASE"/>
    <property type="match status" value="1"/>
</dbReference>
<dbReference type="Proteomes" id="UP000319449">
    <property type="component" value="Unassembled WGS sequence"/>
</dbReference>
<dbReference type="CDD" id="cd17877">
    <property type="entry name" value="NP_MTAN-like"/>
    <property type="match status" value="1"/>
</dbReference>
<dbReference type="InterPro" id="IPR000845">
    <property type="entry name" value="Nucleoside_phosphorylase_d"/>
</dbReference>
<dbReference type="GO" id="GO:0008782">
    <property type="term" value="F:adenosylhomocysteine nucleosidase activity"/>
    <property type="evidence" value="ECO:0007669"/>
    <property type="project" value="TreeGrafter"/>
</dbReference>
<dbReference type="PANTHER" id="PTHR46832">
    <property type="entry name" value="5'-METHYLTHIOADENOSINE/S-ADENOSYLHOMOCYSTEINE NUCLEOSIDASE"/>
    <property type="match status" value="1"/>
</dbReference>
<evidence type="ECO:0000313" key="2">
    <source>
        <dbReference type="EMBL" id="TWJ32927.1"/>
    </source>
</evidence>
<dbReference type="GO" id="GO:0009116">
    <property type="term" value="P:nucleoside metabolic process"/>
    <property type="evidence" value="ECO:0007669"/>
    <property type="project" value="InterPro"/>
</dbReference>
<keyword evidence="3" id="KW-1185">Reference proteome</keyword>
<dbReference type="GO" id="GO:0005829">
    <property type="term" value="C:cytosol"/>
    <property type="evidence" value="ECO:0007669"/>
    <property type="project" value="TreeGrafter"/>
</dbReference>
<evidence type="ECO:0000259" key="1">
    <source>
        <dbReference type="Pfam" id="PF01048"/>
    </source>
</evidence>
<accession>A0A562WRJ4</accession>
<dbReference type="OrthoDB" id="5394564at2"/>
<dbReference type="InterPro" id="IPR035994">
    <property type="entry name" value="Nucleoside_phosphorylase_sf"/>
</dbReference>
<gene>
    <name evidence="2" type="ORF">JN12_00337</name>
</gene>
<proteinExistence type="predicted"/>
<evidence type="ECO:0000313" key="3">
    <source>
        <dbReference type="Proteomes" id="UP000319449"/>
    </source>
</evidence>
<dbReference type="RefSeq" id="WP_145017457.1">
    <property type="nucleotide sequence ID" value="NZ_VLLN01000002.1"/>
</dbReference>
<dbReference type="Pfam" id="PF01048">
    <property type="entry name" value="PNP_UDP_1"/>
    <property type="match status" value="1"/>
</dbReference>
<reference evidence="2 3" key="1">
    <citation type="submission" date="2019-07" db="EMBL/GenBank/DDBJ databases">
        <title>Genomic Encyclopedia of Archaeal and Bacterial Type Strains, Phase II (KMG-II): from individual species to whole genera.</title>
        <authorList>
            <person name="Goeker M."/>
        </authorList>
    </citation>
    <scope>NUCLEOTIDE SEQUENCE [LARGE SCALE GENOMIC DNA]</scope>
    <source>
        <strain evidence="2 3">ATCC BAA-1139</strain>
    </source>
</reference>
<comment type="caution">
    <text evidence="2">The sequence shown here is derived from an EMBL/GenBank/DDBJ whole genome shotgun (WGS) entry which is preliminary data.</text>
</comment>
<dbReference type="SUPFAM" id="SSF53167">
    <property type="entry name" value="Purine and uridine phosphorylases"/>
    <property type="match status" value="1"/>
</dbReference>
<dbReference type="EMBL" id="VLLN01000002">
    <property type="protein sequence ID" value="TWJ32927.1"/>
    <property type="molecule type" value="Genomic_DNA"/>
</dbReference>
<dbReference type="GO" id="GO:0019284">
    <property type="term" value="P:L-methionine salvage from S-adenosylmethionine"/>
    <property type="evidence" value="ECO:0007669"/>
    <property type="project" value="TreeGrafter"/>
</dbReference>
<dbReference type="AlphaFoldDB" id="A0A562WRJ4"/>
<dbReference type="Gene3D" id="3.40.50.1580">
    <property type="entry name" value="Nucleoside phosphorylase domain"/>
    <property type="match status" value="1"/>
</dbReference>
<organism evidence="2 3">
    <name type="scientific">Geobacter argillaceus</name>
    <dbReference type="NCBI Taxonomy" id="345631"/>
    <lineage>
        <taxon>Bacteria</taxon>
        <taxon>Pseudomonadati</taxon>
        <taxon>Thermodesulfobacteriota</taxon>
        <taxon>Desulfuromonadia</taxon>
        <taxon>Geobacterales</taxon>
        <taxon>Geobacteraceae</taxon>
        <taxon>Geobacter</taxon>
    </lineage>
</organism>
<dbReference type="GO" id="GO:0008930">
    <property type="term" value="F:methylthioadenosine nucleosidase activity"/>
    <property type="evidence" value="ECO:0007669"/>
    <property type="project" value="TreeGrafter"/>
</dbReference>
<protein>
    <submittedName>
        <fullName evidence="2">Adenosylhomocysteine nucleosidase</fullName>
    </submittedName>
</protein>
<sequence length="258" mass="27437">MSKTLDAMPTASIALIAALPEEIKPLLARVDIIKRDRVAGFPLYRGRVGDQDLILLQSGMGPANAEAATRAFLETTSPDLIINFGLGGAVAPGPQVADLVVATRLLVSDGVGFSEQNGPDLSLADEFMVKAGNSRCHLGTFITAAETMPKAALRGKLPENTETPVLEMETAAIARVACEHGIPFLAIRAISDDCDEELGFTVAEFCDANLRIRPVKVLSTILKRPGIIPQLIRLARNSKLAAEALATGIINYLEQSHA</sequence>